<keyword evidence="10" id="KW-0732">Signal</keyword>
<keyword evidence="4 9" id="KW-0136">Cellulose degradation</keyword>
<comment type="catalytic activity">
    <reaction evidence="1">
        <text>Endohydrolysis of (1-&gt;4)-beta-D-glucosidic linkages in cellulose, lichenin and cereal beta-D-glucans.</text>
        <dbReference type="EC" id="3.2.1.4"/>
    </reaction>
</comment>
<protein>
    <recommendedName>
        <fullName evidence="9">Glucanase</fullName>
        <ecNumber evidence="9">3.2.1.-</ecNumber>
    </recommendedName>
</protein>
<name>A0A086SYM7_HAPC1</name>
<dbReference type="InterPro" id="IPR013320">
    <property type="entry name" value="ConA-like_dom_sf"/>
</dbReference>
<evidence type="ECO:0000256" key="5">
    <source>
        <dbReference type="ARBA" id="ARBA00023180"/>
    </source>
</evidence>
<keyword evidence="3 9" id="KW-0378">Hydrolase</keyword>
<keyword evidence="12" id="KW-1185">Reference proteome</keyword>
<feature type="chain" id="PRO_5001815150" description="Glucanase" evidence="10">
    <location>
        <begin position="18"/>
        <end position="426"/>
    </location>
</feature>
<evidence type="ECO:0000256" key="9">
    <source>
        <dbReference type="RuleBase" id="RU361164"/>
    </source>
</evidence>
<evidence type="ECO:0000313" key="11">
    <source>
        <dbReference type="EMBL" id="KFH42209.1"/>
    </source>
</evidence>
<gene>
    <name evidence="11" type="ORF">ACRE_070800</name>
</gene>
<dbReference type="EC" id="3.2.1.-" evidence="9"/>
<evidence type="ECO:0000256" key="6">
    <source>
        <dbReference type="ARBA" id="ARBA00023277"/>
    </source>
</evidence>
<evidence type="ECO:0000256" key="1">
    <source>
        <dbReference type="ARBA" id="ARBA00000966"/>
    </source>
</evidence>
<sequence>MPSSILLASALLGLATAQHVGDTPEVHPRLTTYECTNAGGCVEKNSAIVLDALSHPVYQVDNPSFGCGDWGNPPNETACPDAETCQQNCVMQGMGIDDYARQGVTTDGSRLRLDMLSEDGSVLSPRVYLLSEDEQTYEMLSLTGKEFTFDVDVSKLPCGMNGALYLSEMPADGALSDLNQAGAYYGTGYCDAQCYTTPFIGGEPNIEGYGACCNEMDIWEANSRAVHIAPHPCNVEGLYECDGEECEFDGICDKNGCAYNPWRFDNYESYGLGLAVDTTRPFTVISQYPTDEDGNLAAYVRMYIQDGKLIEMGAVNVTGLPQQNYLDDALCEATNAERYFDLGATKGMGEAMERGMVLAMSVWWDEGGFMQWLDGGEAGPCNETEGDPAVIREKQPDTEVTFSNIKWGEIGSTFKAPGNVTTYRRY</sequence>
<evidence type="ECO:0000256" key="10">
    <source>
        <dbReference type="SAM" id="SignalP"/>
    </source>
</evidence>
<dbReference type="PRINTS" id="PR00734">
    <property type="entry name" value="GLHYDRLASE7"/>
</dbReference>
<evidence type="ECO:0000256" key="4">
    <source>
        <dbReference type="ARBA" id="ARBA00023001"/>
    </source>
</evidence>
<evidence type="ECO:0000313" key="12">
    <source>
        <dbReference type="Proteomes" id="UP000029964"/>
    </source>
</evidence>
<keyword evidence="5" id="KW-0325">Glycoprotein</keyword>
<dbReference type="HOGENOM" id="CLU_020817_0_1_1"/>
<dbReference type="InterPro" id="IPR001722">
    <property type="entry name" value="Glyco_hydro_7"/>
</dbReference>
<evidence type="ECO:0000256" key="3">
    <source>
        <dbReference type="ARBA" id="ARBA00022801"/>
    </source>
</evidence>
<dbReference type="Pfam" id="PF00840">
    <property type="entry name" value="Glyco_hydro_7"/>
    <property type="match status" value="1"/>
</dbReference>
<dbReference type="GO" id="GO:0030245">
    <property type="term" value="P:cellulose catabolic process"/>
    <property type="evidence" value="ECO:0007669"/>
    <property type="project" value="UniProtKB-KW"/>
</dbReference>
<dbReference type="OrthoDB" id="412382at2759"/>
<dbReference type="STRING" id="857340.A0A086SYM7"/>
<evidence type="ECO:0000256" key="8">
    <source>
        <dbReference type="ARBA" id="ARBA00023326"/>
    </source>
</evidence>
<dbReference type="EMBL" id="JPKY01000101">
    <property type="protein sequence ID" value="KFH42209.1"/>
    <property type="molecule type" value="Genomic_DNA"/>
</dbReference>
<dbReference type="Gene3D" id="2.70.100.10">
    <property type="entry name" value="Glycoside hydrolase, family 7, domain"/>
    <property type="match status" value="1"/>
</dbReference>
<dbReference type="CDD" id="cd07999">
    <property type="entry name" value="GH7_CBH_EG"/>
    <property type="match status" value="1"/>
</dbReference>
<organism evidence="11 12">
    <name type="scientific">Hapsidospora chrysogenum (strain ATCC 11550 / CBS 779.69 / DSM 880 / IAM 14645 / JCM 23072 / IMI 49137)</name>
    <name type="common">Acremonium chrysogenum</name>
    <dbReference type="NCBI Taxonomy" id="857340"/>
    <lineage>
        <taxon>Eukaryota</taxon>
        <taxon>Fungi</taxon>
        <taxon>Dikarya</taxon>
        <taxon>Ascomycota</taxon>
        <taxon>Pezizomycotina</taxon>
        <taxon>Sordariomycetes</taxon>
        <taxon>Hypocreomycetidae</taxon>
        <taxon>Hypocreales</taxon>
        <taxon>Bionectriaceae</taxon>
        <taxon>Hapsidospora</taxon>
    </lineage>
</organism>
<keyword evidence="7 9" id="KW-0326">Glycosidase</keyword>
<evidence type="ECO:0000256" key="7">
    <source>
        <dbReference type="ARBA" id="ARBA00023295"/>
    </source>
</evidence>
<comment type="caution">
    <text evidence="11">The sequence shown here is derived from an EMBL/GenBank/DDBJ whole genome shotgun (WGS) entry which is preliminary data.</text>
</comment>
<dbReference type="PANTHER" id="PTHR33753:SF1">
    <property type="entry name" value="ENDO-BETA-1,4-GLUCANASE CELB"/>
    <property type="match status" value="1"/>
</dbReference>
<dbReference type="GO" id="GO:0008810">
    <property type="term" value="F:cellulase activity"/>
    <property type="evidence" value="ECO:0007669"/>
    <property type="project" value="UniProtKB-EC"/>
</dbReference>
<keyword evidence="8 9" id="KW-0624">Polysaccharide degradation</keyword>
<keyword evidence="6" id="KW-0119">Carbohydrate metabolism</keyword>
<dbReference type="PANTHER" id="PTHR33753">
    <property type="entry name" value="1,4-BETA-D-GLUCAN CELLOBIOHYDROLASE B"/>
    <property type="match status" value="1"/>
</dbReference>
<reference evidence="12" key="1">
    <citation type="journal article" date="2014" name="Genome Announc.">
        <title>Genome sequence and annotation of Acremonium chrysogenum, producer of the beta-lactam antibiotic cephalosporin C.</title>
        <authorList>
            <person name="Terfehr D."/>
            <person name="Dahlmann T.A."/>
            <person name="Specht T."/>
            <person name="Zadra I."/>
            <person name="Kuernsteiner H."/>
            <person name="Kueck U."/>
        </authorList>
    </citation>
    <scope>NUCLEOTIDE SEQUENCE [LARGE SCALE GENOMIC DNA]</scope>
    <source>
        <strain evidence="12">ATCC 11550 / CBS 779.69 / DSM 880 / IAM 14645 / JCM 23072 / IMI 49137</strain>
    </source>
</reference>
<comment type="similarity">
    <text evidence="2 9">Belongs to the glycosyl hydrolase 7 (cellulase C) family.</text>
</comment>
<accession>A0A086SYM7</accession>
<proteinExistence type="inferred from homology"/>
<dbReference type="InterPro" id="IPR037019">
    <property type="entry name" value="Glyco_hydro_7_sf"/>
</dbReference>
<evidence type="ECO:0000256" key="2">
    <source>
        <dbReference type="ARBA" id="ARBA00006044"/>
    </source>
</evidence>
<dbReference type="AlphaFoldDB" id="A0A086SYM7"/>
<feature type="signal peptide" evidence="10">
    <location>
        <begin position="1"/>
        <end position="17"/>
    </location>
</feature>
<dbReference type="Proteomes" id="UP000029964">
    <property type="component" value="Unassembled WGS sequence"/>
</dbReference>
<dbReference type="SUPFAM" id="SSF49899">
    <property type="entry name" value="Concanavalin A-like lectins/glucanases"/>
    <property type="match status" value="1"/>
</dbReference>